<dbReference type="InterPro" id="IPR051479">
    <property type="entry name" value="PorB-like"/>
</dbReference>
<dbReference type="Gene3D" id="3.40.50.970">
    <property type="match status" value="1"/>
</dbReference>
<dbReference type="InterPro" id="IPR029061">
    <property type="entry name" value="THDP-binding"/>
</dbReference>
<evidence type="ECO:0000313" key="3">
    <source>
        <dbReference type="EMBL" id="GAJ07322.1"/>
    </source>
</evidence>
<feature type="non-terminal residue" evidence="3">
    <location>
        <position position="1"/>
    </location>
</feature>
<protein>
    <recommendedName>
        <fullName evidence="2">Thiamine pyrophosphate enzyme TPP-binding domain-containing protein</fullName>
    </recommendedName>
</protein>
<dbReference type="SUPFAM" id="SSF52518">
    <property type="entry name" value="Thiamin diphosphate-binding fold (THDP-binding)"/>
    <property type="match status" value="1"/>
</dbReference>
<evidence type="ECO:0000256" key="1">
    <source>
        <dbReference type="ARBA" id="ARBA00023002"/>
    </source>
</evidence>
<feature type="domain" description="Thiamine pyrophosphate enzyme TPP-binding" evidence="2">
    <location>
        <begin position="11"/>
        <end position="126"/>
    </location>
</feature>
<name>X1UUM8_9ZZZZ</name>
<dbReference type="AlphaFoldDB" id="X1UUM8"/>
<dbReference type="Pfam" id="PF02775">
    <property type="entry name" value="TPP_enzyme_C"/>
    <property type="match status" value="1"/>
</dbReference>
<dbReference type="PANTHER" id="PTHR42897">
    <property type="entry name" value="PYRUVATE SYNTHASE SUBUNIT PORB"/>
    <property type="match status" value="1"/>
</dbReference>
<dbReference type="PANTHER" id="PTHR42897:SF2">
    <property type="entry name" value="PYRUVATE SYNTHASE SUBUNIT PORB"/>
    <property type="match status" value="1"/>
</dbReference>
<keyword evidence="1" id="KW-0560">Oxidoreductase</keyword>
<comment type="caution">
    <text evidence="3">The sequence shown here is derived from an EMBL/GenBank/DDBJ whole genome shotgun (WGS) entry which is preliminary data.</text>
</comment>
<accession>X1UUM8</accession>
<proteinExistence type="predicted"/>
<reference evidence="3" key="1">
    <citation type="journal article" date="2014" name="Front. Microbiol.">
        <title>High frequency of phylogenetically diverse reductive dehalogenase-homologous genes in deep subseafloor sedimentary metagenomes.</title>
        <authorList>
            <person name="Kawai M."/>
            <person name="Futagami T."/>
            <person name="Toyoda A."/>
            <person name="Takaki Y."/>
            <person name="Nishi S."/>
            <person name="Hori S."/>
            <person name="Arai W."/>
            <person name="Tsubouchi T."/>
            <person name="Morono Y."/>
            <person name="Uchiyama I."/>
            <person name="Ito T."/>
            <person name="Fujiyama A."/>
            <person name="Inagaki F."/>
            <person name="Takami H."/>
        </authorList>
    </citation>
    <scope>NUCLEOTIDE SEQUENCE</scope>
    <source>
        <strain evidence="3">Expedition CK06-06</strain>
    </source>
</reference>
<dbReference type="InterPro" id="IPR011766">
    <property type="entry name" value="TPP_enzyme_TPP-bd"/>
</dbReference>
<sequence>RPEFALGKNISFIAMAGDGGTYDIGLQALSGAVERGHNFLYICYDNQAYMNTGIQRSGATPMYASTSTCPAGDAVPGKLQNRKPFTEIIAAHNIPYAAQAGVHNFMDLMRKVRRGLEVDGPAFLNVLAPCHRGWRIKQEESFAISRLAADTCFWPLYEVDYGEWKLNYKPREKKPIIEWIKPQGRFRHLLSEASKGLVEQIQAEVDRNWERLLGRCEAQKAG</sequence>
<evidence type="ECO:0000259" key="2">
    <source>
        <dbReference type="Pfam" id="PF02775"/>
    </source>
</evidence>
<dbReference type="EMBL" id="BARW01029242">
    <property type="protein sequence ID" value="GAJ07322.1"/>
    <property type="molecule type" value="Genomic_DNA"/>
</dbReference>
<dbReference type="GO" id="GO:0016491">
    <property type="term" value="F:oxidoreductase activity"/>
    <property type="evidence" value="ECO:0007669"/>
    <property type="project" value="UniProtKB-KW"/>
</dbReference>
<gene>
    <name evidence="3" type="ORF">S12H4_47036</name>
</gene>
<dbReference type="GO" id="GO:0030976">
    <property type="term" value="F:thiamine pyrophosphate binding"/>
    <property type="evidence" value="ECO:0007669"/>
    <property type="project" value="InterPro"/>
</dbReference>
<organism evidence="3">
    <name type="scientific">marine sediment metagenome</name>
    <dbReference type="NCBI Taxonomy" id="412755"/>
    <lineage>
        <taxon>unclassified sequences</taxon>
        <taxon>metagenomes</taxon>
        <taxon>ecological metagenomes</taxon>
    </lineage>
</organism>